<evidence type="ECO:0000256" key="1">
    <source>
        <dbReference type="SAM" id="Phobius"/>
    </source>
</evidence>
<proteinExistence type="predicted"/>
<accession>A0A0F9FW84</accession>
<dbReference type="AlphaFoldDB" id="A0A0F9FW84"/>
<reference evidence="2" key="1">
    <citation type="journal article" date="2015" name="Nature">
        <title>Complex archaea that bridge the gap between prokaryotes and eukaryotes.</title>
        <authorList>
            <person name="Spang A."/>
            <person name="Saw J.H."/>
            <person name="Jorgensen S.L."/>
            <person name="Zaremba-Niedzwiedzka K."/>
            <person name="Martijn J."/>
            <person name="Lind A.E."/>
            <person name="van Eijk R."/>
            <person name="Schleper C."/>
            <person name="Guy L."/>
            <person name="Ettema T.J."/>
        </authorList>
    </citation>
    <scope>NUCLEOTIDE SEQUENCE</scope>
</reference>
<comment type="caution">
    <text evidence="2">The sequence shown here is derived from an EMBL/GenBank/DDBJ whole genome shotgun (WGS) entry which is preliminary data.</text>
</comment>
<keyword evidence="1" id="KW-0812">Transmembrane</keyword>
<keyword evidence="1" id="KW-0472">Membrane</keyword>
<gene>
    <name evidence="2" type="ORF">LCGC14_1983830</name>
</gene>
<dbReference type="EMBL" id="LAZR01022253">
    <property type="protein sequence ID" value="KKL82531.1"/>
    <property type="molecule type" value="Genomic_DNA"/>
</dbReference>
<sequence length="318" mass="35029">MPFLEQLMPLIKQLADMMISLMPIIQWVLRLFIQLAQKLMEALMPIIVELINLILDNREMLKSLMLMVGLFITILIALMPIINILSDIIVVLIKALSWLINALVSIVNFIIKGVLWAFDKMLWGIELVVGGLDSMLGMLGIEIDALEDFKNGIKKARVEMSKMGDALGDLAEAEGIDEESLIIDEIPELFADEIIGDIQDQAEEDGLGLKALVFDDDNFDDDLELDAHITNADEVAEHILSGTSVQDILDLQVLTGITPSGVGPEGNTPPNQGEENNTTVYIDNLEITVDDVNPDDPDDFLQKMAEALLGRGNAPVPE</sequence>
<feature type="transmembrane region" description="Helical" evidence="1">
    <location>
        <begin position="64"/>
        <end position="82"/>
    </location>
</feature>
<keyword evidence="1" id="KW-1133">Transmembrane helix</keyword>
<organism evidence="2">
    <name type="scientific">marine sediment metagenome</name>
    <dbReference type="NCBI Taxonomy" id="412755"/>
    <lineage>
        <taxon>unclassified sequences</taxon>
        <taxon>metagenomes</taxon>
        <taxon>ecological metagenomes</taxon>
    </lineage>
</organism>
<name>A0A0F9FW84_9ZZZZ</name>
<protein>
    <submittedName>
        <fullName evidence="2">Uncharacterized protein</fullName>
    </submittedName>
</protein>
<evidence type="ECO:0000313" key="2">
    <source>
        <dbReference type="EMBL" id="KKL82531.1"/>
    </source>
</evidence>
<feature type="transmembrane region" description="Helical" evidence="1">
    <location>
        <begin position="88"/>
        <end position="111"/>
    </location>
</feature>